<dbReference type="InterPro" id="IPR025178">
    <property type="entry name" value="Lnb_N"/>
</dbReference>
<dbReference type="Proteomes" id="UP001368500">
    <property type="component" value="Unassembled WGS sequence"/>
</dbReference>
<protein>
    <submittedName>
        <fullName evidence="5">DUF4105 domain-containing protein</fullName>
    </submittedName>
</protein>
<dbReference type="InterPro" id="IPR057165">
    <property type="entry name" value="DUF7843"/>
</dbReference>
<keyword evidence="6" id="KW-1185">Reference proteome</keyword>
<gene>
    <name evidence="5" type="ORF">AACH11_03645</name>
</gene>
<feature type="domain" description="DUF7843" evidence="4">
    <location>
        <begin position="26"/>
        <end position="101"/>
    </location>
</feature>
<feature type="domain" description="DUF7840" evidence="3">
    <location>
        <begin position="439"/>
        <end position="643"/>
    </location>
</feature>
<dbReference type="Pfam" id="PF25225">
    <property type="entry name" value="DUF7843"/>
    <property type="match status" value="1"/>
</dbReference>
<feature type="compositionally biased region" description="Low complexity" evidence="1">
    <location>
        <begin position="346"/>
        <end position="369"/>
    </location>
</feature>
<comment type="caution">
    <text evidence="5">The sequence shown here is derived from an EMBL/GenBank/DDBJ whole genome shotgun (WGS) entry which is preliminary data.</text>
</comment>
<name>A0ABU9B674_9BURK</name>
<evidence type="ECO:0000256" key="1">
    <source>
        <dbReference type="SAM" id="MobiDB-lite"/>
    </source>
</evidence>
<dbReference type="Pfam" id="PF25222">
    <property type="entry name" value="DUF7840"/>
    <property type="match status" value="1"/>
</dbReference>
<accession>A0ABU9B674</accession>
<proteinExistence type="predicted"/>
<evidence type="ECO:0000259" key="2">
    <source>
        <dbReference type="Pfam" id="PF13387"/>
    </source>
</evidence>
<evidence type="ECO:0000313" key="5">
    <source>
        <dbReference type="EMBL" id="MEK8025053.1"/>
    </source>
</evidence>
<reference evidence="5 6" key="1">
    <citation type="submission" date="2024-04" db="EMBL/GenBank/DDBJ databases">
        <title>Novel species of the genus Ideonella isolated from streams.</title>
        <authorList>
            <person name="Lu H."/>
        </authorList>
    </citation>
    <scope>NUCLEOTIDE SEQUENCE [LARGE SCALE GENOMIC DNA]</scope>
    <source>
        <strain evidence="5 6">BYS139W</strain>
    </source>
</reference>
<dbReference type="EMBL" id="JBBUTF010000003">
    <property type="protein sequence ID" value="MEK8025053.1"/>
    <property type="molecule type" value="Genomic_DNA"/>
</dbReference>
<evidence type="ECO:0000259" key="3">
    <source>
        <dbReference type="Pfam" id="PF25222"/>
    </source>
</evidence>
<feature type="region of interest" description="Disordered" evidence="1">
    <location>
        <begin position="333"/>
        <end position="369"/>
    </location>
</feature>
<dbReference type="InterPro" id="IPR057162">
    <property type="entry name" value="DUF7840"/>
</dbReference>
<dbReference type="RefSeq" id="WP_341372836.1">
    <property type="nucleotide sequence ID" value="NZ_JBBUTF010000003.1"/>
</dbReference>
<sequence>MAAVAQPAAPAPTLVELQQRARTLGVHTQRRWLDLLHVQPLAGIGPARSLADDPGFFLAPGGARDPEAELQATLAAFFDPTERHAAGQTAQCRFPARKAFLLDVLGLTADALPAQPCPRYDDWRAGIRAERLTLVYAAAYINSPASMFGHTLLRLDPPEEPAQSPLLSYSISYAVSDAADTADPLFELKGLFGLYPGAFTNAPYYLRVRAYTHMEDRDIWEYALDLSPVERERLLAHTWELGFTRFDYWFFDENCAYHLLSLLDVARPGLALTDRFRLAAIPSDTVKAVASVPGLVRQRIYRPSAGSQLAARAAQVDASALSLAGALAERPLPERGPIARPARPMSTGPQSATAAGAAPGAPTATSAATPADDPLAARLAALAPPQRAQVLDLAERQVSLLAARGRWSSEEAQARRMALLLQRAALPLLPEIAVPPADNAPERGHGTARIEALATRHDGRGALLLQLHPAYHELLDPEPGFAPGAQIRFFDTRLRADDRGLHLDALRPVDILSVAPPPVLGPALAWKVNAGWQRAPGTTPAQAGLDAVLNGGPGLSRVPWSGGGHGTPLVYALMDNQLQRVAGDPADAPRWRLGSGVHLGLVTPLGAHWRAHLQWRARAYLGDAPQEREWNLRLRRTLGHDTAGLLECGASRRGTGRAPTRCALGLQHHW</sequence>
<evidence type="ECO:0000259" key="4">
    <source>
        <dbReference type="Pfam" id="PF25225"/>
    </source>
</evidence>
<evidence type="ECO:0000313" key="6">
    <source>
        <dbReference type="Proteomes" id="UP001368500"/>
    </source>
</evidence>
<dbReference type="Pfam" id="PF13387">
    <property type="entry name" value="Lnb_N"/>
    <property type="match status" value="1"/>
</dbReference>
<feature type="domain" description="Lnb N-terminal periplasmic" evidence="2">
    <location>
        <begin position="120"/>
        <end position="290"/>
    </location>
</feature>
<organism evidence="5 6">
    <name type="scientific">Pseudaquabacterium rugosum</name>
    <dbReference type="NCBI Taxonomy" id="2984194"/>
    <lineage>
        <taxon>Bacteria</taxon>
        <taxon>Pseudomonadati</taxon>
        <taxon>Pseudomonadota</taxon>
        <taxon>Betaproteobacteria</taxon>
        <taxon>Burkholderiales</taxon>
        <taxon>Sphaerotilaceae</taxon>
        <taxon>Pseudaquabacterium</taxon>
    </lineage>
</organism>